<dbReference type="Gene3D" id="3.40.50.2300">
    <property type="match status" value="1"/>
</dbReference>
<feature type="domain" description="Phosphotyrosine protein phosphatase I" evidence="1">
    <location>
        <begin position="9"/>
        <end position="112"/>
    </location>
</feature>
<reference evidence="2" key="1">
    <citation type="submission" date="2017-08" db="EMBL/GenBank/DDBJ databases">
        <authorList>
            <person name="Polle J.E."/>
            <person name="Barry K."/>
            <person name="Cushman J."/>
            <person name="Schmutz J."/>
            <person name="Tran D."/>
            <person name="Hathwaick L.T."/>
            <person name="Yim W.C."/>
            <person name="Jenkins J."/>
            <person name="Mckie-Krisberg Z.M."/>
            <person name="Prochnik S."/>
            <person name="Lindquist E."/>
            <person name="Dockter R.B."/>
            <person name="Adam C."/>
            <person name="Molina H."/>
            <person name="Bunkerborg J."/>
            <person name="Jin E."/>
            <person name="Buchheim M."/>
            <person name="Magnuson J."/>
        </authorList>
    </citation>
    <scope>NUCLEOTIDE SEQUENCE</scope>
    <source>
        <strain evidence="2">CCAP 19/18</strain>
    </source>
</reference>
<name>A0ABQ7GGI4_DUNSA</name>
<organism evidence="2 3">
    <name type="scientific">Dunaliella salina</name>
    <name type="common">Green alga</name>
    <name type="synonym">Protococcus salinus</name>
    <dbReference type="NCBI Taxonomy" id="3046"/>
    <lineage>
        <taxon>Eukaryota</taxon>
        <taxon>Viridiplantae</taxon>
        <taxon>Chlorophyta</taxon>
        <taxon>core chlorophytes</taxon>
        <taxon>Chlorophyceae</taxon>
        <taxon>CS clade</taxon>
        <taxon>Chlamydomonadales</taxon>
        <taxon>Dunaliellaceae</taxon>
        <taxon>Dunaliella</taxon>
    </lineage>
</organism>
<sequence>MHTRMHTCAAKRRGVILTSRSRPLQPLDLNRFDYIIGMEGKNMKEMMKAINYWRDLYDIPEDYMSRMSLMTQYCRRFKADGVPDPYYAEGPDKETAFNTVLNLLEDACVGLLEHIKKDKQL</sequence>
<protein>
    <recommendedName>
        <fullName evidence="1">Phosphotyrosine protein phosphatase I domain-containing protein</fullName>
    </recommendedName>
</protein>
<keyword evidence="3" id="KW-1185">Reference proteome</keyword>
<dbReference type="Proteomes" id="UP000815325">
    <property type="component" value="Unassembled WGS sequence"/>
</dbReference>
<evidence type="ECO:0000313" key="3">
    <source>
        <dbReference type="Proteomes" id="UP000815325"/>
    </source>
</evidence>
<dbReference type="InterPro" id="IPR036196">
    <property type="entry name" value="Ptyr_pPase_sf"/>
</dbReference>
<dbReference type="InterPro" id="IPR023485">
    <property type="entry name" value="Ptyr_pPase"/>
</dbReference>
<evidence type="ECO:0000259" key="1">
    <source>
        <dbReference type="Pfam" id="PF01451"/>
    </source>
</evidence>
<comment type="caution">
    <text evidence="2">The sequence shown here is derived from an EMBL/GenBank/DDBJ whole genome shotgun (WGS) entry which is preliminary data.</text>
</comment>
<dbReference type="EMBL" id="MU069796">
    <property type="protein sequence ID" value="KAF5833696.1"/>
    <property type="molecule type" value="Genomic_DNA"/>
</dbReference>
<proteinExistence type="predicted"/>
<accession>A0ABQ7GGI4</accession>
<dbReference type="PANTHER" id="PTHR47439">
    <property type="entry name" value="LOW MOLECULAR WEIGHT PHOSPHOTYROSINE PROTEIN PHOSPHATASE-RELATED"/>
    <property type="match status" value="1"/>
</dbReference>
<dbReference type="SUPFAM" id="SSF52788">
    <property type="entry name" value="Phosphotyrosine protein phosphatases I"/>
    <property type="match status" value="1"/>
</dbReference>
<evidence type="ECO:0000313" key="2">
    <source>
        <dbReference type="EMBL" id="KAF5833696.1"/>
    </source>
</evidence>
<dbReference type="InterPro" id="IPR052995">
    <property type="entry name" value="LMW-PTP"/>
</dbReference>
<dbReference type="PANTHER" id="PTHR47439:SF1">
    <property type="entry name" value="ACID PHOSPHATASE"/>
    <property type="match status" value="1"/>
</dbReference>
<dbReference type="Pfam" id="PF01451">
    <property type="entry name" value="LMWPc"/>
    <property type="match status" value="1"/>
</dbReference>
<gene>
    <name evidence="2" type="ORF">DUNSADRAFT_9929</name>
</gene>